<reference evidence="3 4" key="1">
    <citation type="journal article" date="2018" name="Microb. Genom.">
        <title>Expanding an expanded genome: long-read sequencing of Trypanosoma cruzi.</title>
        <authorList>
            <person name="Berna L."/>
            <person name="Rodriguez M."/>
            <person name="Chiribao M.L."/>
            <person name="Parodi-Talice A."/>
            <person name="Pita S."/>
            <person name="Rijo G."/>
            <person name="Alvarez-Valin F."/>
            <person name="Robello C."/>
        </authorList>
    </citation>
    <scope>NUCLEOTIDE SEQUENCE [LARGE SCALE GENOMIC DNA]</scope>
    <source>
        <strain evidence="3 4">TCC</strain>
    </source>
</reference>
<comment type="caution">
    <text evidence="3">The sequence shown here is derived from an EMBL/GenBank/DDBJ whole genome shotgun (WGS) entry which is preliminary data.</text>
</comment>
<sequence length="164" mass="19266">MEVREGEPPQSWTYKAVCMTLEKDDGVEQSGAPRLRLMVLTSEKGWPYSWRWKENKSTRDCHVNCEVDRVWRTVKGDLTKWFSRRAKNKLSPRRRLLVGTPWIGNSMAADSYLLYQLLHGDAEKLQVAVYSFGSQSFLFDKTTQAVREYVDTTKSKRVFFFWQL</sequence>
<feature type="domain" description="Retrotransposon hot spot protein N-terminal" evidence="2">
    <location>
        <begin position="1"/>
        <end position="91"/>
    </location>
</feature>
<dbReference type="AlphaFoldDB" id="A0A2V2WQ81"/>
<evidence type="ECO:0000259" key="1">
    <source>
        <dbReference type="Pfam" id="PF07999"/>
    </source>
</evidence>
<dbReference type="InterPro" id="IPR046836">
    <property type="entry name" value="RHS_C"/>
</dbReference>
<evidence type="ECO:0000313" key="4">
    <source>
        <dbReference type="Proteomes" id="UP000246078"/>
    </source>
</evidence>
<dbReference type="VEuPathDB" id="TriTrypDB:C3747_65g260"/>
<evidence type="ECO:0000259" key="2">
    <source>
        <dbReference type="Pfam" id="PF20445"/>
    </source>
</evidence>
<dbReference type="VEuPathDB" id="TriTrypDB:TcCL_NonESM12982"/>
<evidence type="ECO:0000313" key="3">
    <source>
        <dbReference type="EMBL" id="PWV10786.1"/>
    </source>
</evidence>
<proteinExistence type="predicted"/>
<dbReference type="Proteomes" id="UP000246078">
    <property type="component" value="Unassembled WGS sequence"/>
</dbReference>
<dbReference type="InterPro" id="IPR006518">
    <property type="entry name" value="Trypano_RHS"/>
</dbReference>
<gene>
    <name evidence="3" type="ORF">C3747_65g260</name>
</gene>
<organism evidence="3 4">
    <name type="scientific">Trypanosoma cruzi</name>
    <dbReference type="NCBI Taxonomy" id="5693"/>
    <lineage>
        <taxon>Eukaryota</taxon>
        <taxon>Discoba</taxon>
        <taxon>Euglenozoa</taxon>
        <taxon>Kinetoplastea</taxon>
        <taxon>Metakinetoplastina</taxon>
        <taxon>Trypanosomatida</taxon>
        <taxon>Trypanosomatidae</taxon>
        <taxon>Trypanosoma</taxon>
        <taxon>Schizotrypanum</taxon>
    </lineage>
</organism>
<dbReference type="EMBL" id="PRFC01000065">
    <property type="protein sequence ID" value="PWV10786.1"/>
    <property type="molecule type" value="Genomic_DNA"/>
</dbReference>
<dbReference type="Pfam" id="PF07999">
    <property type="entry name" value="RHSP"/>
    <property type="match status" value="1"/>
</dbReference>
<name>A0A2V2WQ81_TRYCR</name>
<dbReference type="Pfam" id="PF20445">
    <property type="entry name" value="RHS_N"/>
    <property type="match status" value="1"/>
</dbReference>
<protein>
    <submittedName>
        <fullName evidence="3">Putative retrotransposon hot spot protein (RHS)</fullName>
    </submittedName>
</protein>
<dbReference type="NCBIfam" id="TIGR01631">
    <property type="entry name" value="Trypano_RHS"/>
    <property type="match status" value="1"/>
</dbReference>
<dbReference type="VEuPathDB" id="TriTrypDB:C4B63_75g98"/>
<accession>A0A2V2WQ81</accession>
<feature type="domain" description="Retrotransposon hot spot protein,C-terminal" evidence="1">
    <location>
        <begin position="96"/>
        <end position="150"/>
    </location>
</feature>
<dbReference type="InterPro" id="IPR046835">
    <property type="entry name" value="RHS_N"/>
</dbReference>